<dbReference type="Gene3D" id="3.40.630.30">
    <property type="match status" value="1"/>
</dbReference>
<dbReference type="GO" id="GO:0016746">
    <property type="term" value="F:acyltransferase activity"/>
    <property type="evidence" value="ECO:0007669"/>
    <property type="project" value="UniProtKB-KW"/>
</dbReference>
<reference evidence="3" key="1">
    <citation type="journal article" date="2019" name="Int. J. Syst. Evol. Microbiol.">
        <title>The Global Catalogue of Microorganisms (GCM) 10K type strain sequencing project: providing services to taxonomists for standard genome sequencing and annotation.</title>
        <authorList>
            <consortium name="The Broad Institute Genomics Platform"/>
            <consortium name="The Broad Institute Genome Sequencing Center for Infectious Disease"/>
            <person name="Wu L."/>
            <person name="Ma J."/>
        </authorList>
    </citation>
    <scope>NUCLEOTIDE SEQUENCE [LARGE SCALE GENOMIC DNA]</scope>
    <source>
        <strain evidence="3">CCUG 62953</strain>
    </source>
</reference>
<keyword evidence="2" id="KW-0808">Transferase</keyword>
<proteinExistence type="predicted"/>
<dbReference type="PROSITE" id="PS51186">
    <property type="entry name" value="GNAT"/>
    <property type="match status" value="1"/>
</dbReference>
<comment type="caution">
    <text evidence="2">The sequence shown here is derived from an EMBL/GenBank/DDBJ whole genome shotgun (WGS) entry which is preliminary data.</text>
</comment>
<gene>
    <name evidence="2" type="ORF">ACFQ4E_19395</name>
</gene>
<dbReference type="InterPro" id="IPR051531">
    <property type="entry name" value="N-acetyltransferase"/>
</dbReference>
<keyword evidence="2" id="KW-0012">Acyltransferase</keyword>
<dbReference type="PANTHER" id="PTHR43792:SF1">
    <property type="entry name" value="N-ACETYLTRANSFERASE DOMAIN-CONTAINING PROTEIN"/>
    <property type="match status" value="1"/>
</dbReference>
<dbReference type="RefSeq" id="WP_386806183.1">
    <property type="nucleotide sequence ID" value="NZ_JBHTMU010000057.1"/>
</dbReference>
<protein>
    <submittedName>
        <fullName evidence="2">GNAT family N-acetyltransferase</fullName>
        <ecNumber evidence="2">2.3.-.-</ecNumber>
    </submittedName>
</protein>
<feature type="domain" description="N-acetyltransferase" evidence="1">
    <location>
        <begin position="12"/>
        <end position="170"/>
    </location>
</feature>
<dbReference type="EMBL" id="JBHTMU010000057">
    <property type="protein sequence ID" value="MFD1344605.1"/>
    <property type="molecule type" value="Genomic_DNA"/>
</dbReference>
<sequence length="175" mass="18934">MTAAPVIDTARLRLRGHVMADMDAFETFFASDRARYSDGPETRTHLWYGFASEVGSWPLMGHGGWAIETRDGRLAGQVAITRPPRFPETEIGWMLFEGFEGRGYAFEAASAALAWAAASGLFETLVSYITPENARSIALAERLGARHDASAALPDGETTLDTVVYRHPLAVGGSA</sequence>
<dbReference type="InterPro" id="IPR000182">
    <property type="entry name" value="GNAT_dom"/>
</dbReference>
<dbReference type="EC" id="2.3.-.-" evidence="2"/>
<keyword evidence="3" id="KW-1185">Reference proteome</keyword>
<dbReference type="PANTHER" id="PTHR43792">
    <property type="entry name" value="GNAT FAMILY, PUTATIVE (AFU_ORTHOLOGUE AFUA_3G00765)-RELATED-RELATED"/>
    <property type="match status" value="1"/>
</dbReference>
<dbReference type="SUPFAM" id="SSF55729">
    <property type="entry name" value="Acyl-CoA N-acyltransferases (Nat)"/>
    <property type="match status" value="1"/>
</dbReference>
<name>A0ABW3ZPB1_9RHOB</name>
<evidence type="ECO:0000313" key="3">
    <source>
        <dbReference type="Proteomes" id="UP001597135"/>
    </source>
</evidence>
<evidence type="ECO:0000313" key="2">
    <source>
        <dbReference type="EMBL" id="MFD1344605.1"/>
    </source>
</evidence>
<organism evidence="2 3">
    <name type="scientific">Litorisediminicola beolgyonensis</name>
    <dbReference type="NCBI Taxonomy" id="1173614"/>
    <lineage>
        <taxon>Bacteria</taxon>
        <taxon>Pseudomonadati</taxon>
        <taxon>Pseudomonadota</taxon>
        <taxon>Alphaproteobacteria</taxon>
        <taxon>Rhodobacterales</taxon>
        <taxon>Paracoccaceae</taxon>
        <taxon>Litorisediminicola</taxon>
    </lineage>
</organism>
<dbReference type="Pfam" id="PF13302">
    <property type="entry name" value="Acetyltransf_3"/>
    <property type="match status" value="1"/>
</dbReference>
<dbReference type="InterPro" id="IPR016181">
    <property type="entry name" value="Acyl_CoA_acyltransferase"/>
</dbReference>
<accession>A0ABW3ZPB1</accession>
<evidence type="ECO:0000259" key="1">
    <source>
        <dbReference type="PROSITE" id="PS51186"/>
    </source>
</evidence>
<dbReference type="Proteomes" id="UP001597135">
    <property type="component" value="Unassembled WGS sequence"/>
</dbReference>